<keyword evidence="1" id="KW-0805">Transcription regulation</keyword>
<dbReference type="CDD" id="cd00090">
    <property type="entry name" value="HTH_ARSR"/>
    <property type="match status" value="1"/>
</dbReference>
<dbReference type="PANTHER" id="PTHR30136:SF35">
    <property type="entry name" value="HTH-TYPE TRANSCRIPTIONAL REGULATOR RV1719"/>
    <property type="match status" value="1"/>
</dbReference>
<dbReference type="KEGG" id="naj:B1756_11450"/>
<dbReference type="EMBL" id="CP019893">
    <property type="protein sequence ID" value="ARS90278.1"/>
    <property type="molecule type" value="Genomic_DNA"/>
</dbReference>
<evidence type="ECO:0000313" key="6">
    <source>
        <dbReference type="EMBL" id="ARS90278.1"/>
    </source>
</evidence>
<dbReference type="Gene3D" id="3.30.450.40">
    <property type="match status" value="1"/>
</dbReference>
<dbReference type="Gene3D" id="1.10.10.10">
    <property type="entry name" value="Winged helix-like DNA-binding domain superfamily/Winged helix DNA-binding domain"/>
    <property type="match status" value="1"/>
</dbReference>
<proteinExistence type="predicted"/>
<evidence type="ECO:0000256" key="2">
    <source>
        <dbReference type="ARBA" id="ARBA00023125"/>
    </source>
</evidence>
<evidence type="ECO:0000256" key="3">
    <source>
        <dbReference type="ARBA" id="ARBA00023163"/>
    </source>
</evidence>
<accession>A0A2Z2I1F2</accession>
<feature type="domain" description="IclR-ED" evidence="5">
    <location>
        <begin position="72"/>
        <end position="256"/>
    </location>
</feature>
<reference evidence="7" key="1">
    <citation type="submission" date="2017-02" db="EMBL/GenBank/DDBJ databases">
        <title>Natronthermophilus aegyptiacus gen. nov.,sp. nov., an aerobic, extremely halophilic alkalithermophilic archaeon isolated from the athalassohaline Wadi An Natrun, Egypt.</title>
        <authorList>
            <person name="Zhao B."/>
        </authorList>
    </citation>
    <scope>NUCLEOTIDE SEQUENCE [LARGE SCALE GENOMIC DNA]</scope>
    <source>
        <strain evidence="7">JW/NM-HA 15</strain>
    </source>
</reference>
<keyword evidence="7" id="KW-1185">Reference proteome</keyword>
<keyword evidence="2" id="KW-0238">DNA-binding</keyword>
<dbReference type="PROSITE" id="PS51078">
    <property type="entry name" value="ICLR_ED"/>
    <property type="match status" value="1"/>
</dbReference>
<dbReference type="Proteomes" id="UP000250088">
    <property type="component" value="Chromosome"/>
</dbReference>
<dbReference type="InterPro" id="IPR005471">
    <property type="entry name" value="Tscrpt_reg_IclR_N"/>
</dbReference>
<dbReference type="InterPro" id="IPR011991">
    <property type="entry name" value="ArsR-like_HTH"/>
</dbReference>
<dbReference type="OrthoDB" id="14763at2157"/>
<dbReference type="PANTHER" id="PTHR30136">
    <property type="entry name" value="HELIX-TURN-HELIX TRANSCRIPTIONAL REGULATOR, ICLR FAMILY"/>
    <property type="match status" value="1"/>
</dbReference>
<dbReference type="SMART" id="SM00346">
    <property type="entry name" value="HTH_ICLR"/>
    <property type="match status" value="1"/>
</dbReference>
<keyword evidence="3" id="KW-0804">Transcription</keyword>
<dbReference type="GeneID" id="32894701"/>
<evidence type="ECO:0000259" key="4">
    <source>
        <dbReference type="PROSITE" id="PS51077"/>
    </source>
</evidence>
<name>A0A2Z2I1F2_9EURY</name>
<protein>
    <submittedName>
        <fullName evidence="6">IclR family transcriptional regulator</fullName>
    </submittedName>
</protein>
<dbReference type="GO" id="GO:0045892">
    <property type="term" value="P:negative regulation of DNA-templated transcription"/>
    <property type="evidence" value="ECO:0007669"/>
    <property type="project" value="TreeGrafter"/>
</dbReference>
<dbReference type="Pfam" id="PF09339">
    <property type="entry name" value="HTH_IclR"/>
    <property type="match status" value="1"/>
</dbReference>
<organism evidence="6 7">
    <name type="scientific">Natrarchaeobaculum aegyptiacum</name>
    <dbReference type="NCBI Taxonomy" id="745377"/>
    <lineage>
        <taxon>Archaea</taxon>
        <taxon>Methanobacteriati</taxon>
        <taxon>Methanobacteriota</taxon>
        <taxon>Stenosarchaea group</taxon>
        <taxon>Halobacteria</taxon>
        <taxon>Halobacteriales</taxon>
        <taxon>Natrialbaceae</taxon>
        <taxon>Natrarchaeobaculum</taxon>
    </lineage>
</organism>
<dbReference type="InterPro" id="IPR050707">
    <property type="entry name" value="HTH_MetabolicPath_Reg"/>
</dbReference>
<dbReference type="InterPro" id="IPR036388">
    <property type="entry name" value="WH-like_DNA-bd_sf"/>
</dbReference>
<dbReference type="InterPro" id="IPR029016">
    <property type="entry name" value="GAF-like_dom_sf"/>
</dbReference>
<sequence>MDARRGTEVNRIEAVVKALDVLEGLWRAEGAGVTELTEETGLAKSTVHAHLSTLRSKGYVVKHGDEYRLSLRFLSFGEYVKQAEPMYEASETPVADLAERTGERVLCSAQQNGLGMIVRADDGNRSVTSDIDVGTPIYLHCSAGGKAMLAHFDDQRVERVVNEWGLPAFTDETITNWDTLSAELEEIREAGIAYNRGEYLPGVSAVAAPVIDNDGNVYGAITVSGPSHRLENEWEIDELHNQLLSAANTIEVNLLFS</sequence>
<dbReference type="SUPFAM" id="SSF46785">
    <property type="entry name" value="Winged helix' DNA-binding domain"/>
    <property type="match status" value="1"/>
</dbReference>
<evidence type="ECO:0000259" key="5">
    <source>
        <dbReference type="PROSITE" id="PS51078"/>
    </source>
</evidence>
<dbReference type="InterPro" id="IPR014757">
    <property type="entry name" value="Tscrpt_reg_IclR_C"/>
</dbReference>
<evidence type="ECO:0000256" key="1">
    <source>
        <dbReference type="ARBA" id="ARBA00023015"/>
    </source>
</evidence>
<dbReference type="RefSeq" id="WP_186336453.1">
    <property type="nucleotide sequence ID" value="NZ_CP019893.1"/>
</dbReference>
<dbReference type="SUPFAM" id="SSF55781">
    <property type="entry name" value="GAF domain-like"/>
    <property type="match status" value="1"/>
</dbReference>
<dbReference type="GO" id="GO:0003677">
    <property type="term" value="F:DNA binding"/>
    <property type="evidence" value="ECO:0007669"/>
    <property type="project" value="UniProtKB-KW"/>
</dbReference>
<dbReference type="AlphaFoldDB" id="A0A2Z2I1F2"/>
<feature type="domain" description="HTH iclR-type" evidence="4">
    <location>
        <begin position="12"/>
        <end position="71"/>
    </location>
</feature>
<evidence type="ECO:0000313" key="7">
    <source>
        <dbReference type="Proteomes" id="UP000250088"/>
    </source>
</evidence>
<dbReference type="Pfam" id="PF01614">
    <property type="entry name" value="IclR_C"/>
    <property type="match status" value="1"/>
</dbReference>
<dbReference type="PROSITE" id="PS51077">
    <property type="entry name" value="HTH_ICLR"/>
    <property type="match status" value="1"/>
</dbReference>
<gene>
    <name evidence="6" type="ORF">B1756_11450</name>
</gene>
<dbReference type="GO" id="GO:0003700">
    <property type="term" value="F:DNA-binding transcription factor activity"/>
    <property type="evidence" value="ECO:0007669"/>
    <property type="project" value="TreeGrafter"/>
</dbReference>
<dbReference type="InterPro" id="IPR036390">
    <property type="entry name" value="WH_DNA-bd_sf"/>
</dbReference>